<proteinExistence type="predicted"/>
<dbReference type="EMBL" id="PP429227">
    <property type="protein sequence ID" value="XCI77820.1"/>
    <property type="molecule type" value="Genomic_DNA"/>
</dbReference>
<organism evidence="1">
    <name type="scientific">Rhizobium phage IG49</name>
    <dbReference type="NCBI Taxonomy" id="3129228"/>
    <lineage>
        <taxon>Viruses</taxon>
        <taxon>Duplodnaviria</taxon>
        <taxon>Heunggongvirae</taxon>
        <taxon>Uroviricota</taxon>
        <taxon>Caudoviricetes</taxon>
    </lineage>
</organism>
<evidence type="ECO:0000313" key="1">
    <source>
        <dbReference type="EMBL" id="XCI77820.1"/>
    </source>
</evidence>
<accession>A0AAU8HYV1</accession>
<name>A0AAU8HYV1_9CAUD</name>
<sequence length="98" mass="11256">MSKVTHSTLKKILKGLFEEMTPFNPNIFNFEVWNPGGYVVIQIGSNEKAKGLKRDFFEEITVMTCKVGDLDKELWEDMIETFVVNVKNNLIKQINSGE</sequence>
<gene>
    <name evidence="1" type="ORF">VGRTQORK_CDS0207</name>
</gene>
<reference evidence="1" key="1">
    <citation type="submission" date="2024-03" db="EMBL/GenBank/DDBJ databases">
        <authorList>
            <person name="Chantapakul B."/>
            <person name="Wang S."/>
        </authorList>
    </citation>
    <scope>NUCLEOTIDE SEQUENCE</scope>
</reference>
<protein>
    <submittedName>
        <fullName evidence="1">Uncharacterized protein</fullName>
    </submittedName>
</protein>